<dbReference type="Gene3D" id="3.30.565.10">
    <property type="entry name" value="Histidine kinase-like ATPase, C-terminal domain"/>
    <property type="match status" value="1"/>
</dbReference>
<feature type="transmembrane region" description="Helical" evidence="6">
    <location>
        <begin position="38"/>
        <end position="55"/>
    </location>
</feature>
<evidence type="ECO:0000256" key="6">
    <source>
        <dbReference type="SAM" id="Phobius"/>
    </source>
</evidence>
<dbReference type="Gene3D" id="1.20.5.1930">
    <property type="match status" value="1"/>
</dbReference>
<keyword evidence="6" id="KW-0812">Transmembrane</keyword>
<protein>
    <submittedName>
        <fullName evidence="8">Histidine kinase</fullName>
    </submittedName>
</protein>
<dbReference type="InterPro" id="IPR011712">
    <property type="entry name" value="Sig_transdc_His_kin_sub3_dim/P"/>
</dbReference>
<keyword evidence="3" id="KW-0808">Transferase</keyword>
<keyword evidence="2" id="KW-0597">Phosphoprotein</keyword>
<dbReference type="Pfam" id="PF00672">
    <property type="entry name" value="HAMP"/>
    <property type="match status" value="1"/>
</dbReference>
<name>A0ABU9CF37_9BURK</name>
<dbReference type="PROSITE" id="PS50885">
    <property type="entry name" value="HAMP"/>
    <property type="match status" value="1"/>
</dbReference>
<evidence type="ECO:0000256" key="1">
    <source>
        <dbReference type="ARBA" id="ARBA00004370"/>
    </source>
</evidence>
<dbReference type="EMBL" id="JBBUTH010000004">
    <property type="protein sequence ID" value="MEK8050472.1"/>
    <property type="molecule type" value="Genomic_DNA"/>
</dbReference>
<dbReference type="Gene3D" id="6.10.340.10">
    <property type="match status" value="1"/>
</dbReference>
<comment type="subcellular location">
    <subcellularLocation>
        <location evidence="1">Membrane</location>
    </subcellularLocation>
</comment>
<sequence>MTDPLASDPPPPEPAASPATAAAVAPALNLPRTLLRRWLLLVAVLVLLLAGWEGWRLRRDALDTLPATARLATRLVLHTLSRSTNPFDREPLPAVSLDGLAELEQRVPLCVQVIDLQRRAQPQRCGAASPPSPLGQRLGALLQPHDLARARLEMSLLLPDGIRVGVLEVGVYWASVGEAWLQRIVTWLGLGAVLAALVAAVVLPVERALKPTRRILAALAQLEAGDLAVRLPVPRLRELRDIAERFNRLAERWQSVLAEQRRLAARLLDTREEERRNLARELHDEMGQSLTALRAEAAVVGMLAGRAQANGLKDGAARIAELGAQLLDGLQGVLQALRPTALDRFGLAAALQGLVAQPRRRTDGLPLRCTLALPEAAAAADPLAAVPAAMAVHVYRIVQEGLTNAARHGQAQRAQVSLQVRPAGPPDGLPVLLIEVVDDGRGPGPAGPTPGHGLLGMHERVQALAGALALDLPAAGGMRLAVRLPLPATAPPRPTPDERSNA</sequence>
<proteinExistence type="predicted"/>
<evidence type="ECO:0000259" key="7">
    <source>
        <dbReference type="PROSITE" id="PS50885"/>
    </source>
</evidence>
<dbReference type="GO" id="GO:0016301">
    <property type="term" value="F:kinase activity"/>
    <property type="evidence" value="ECO:0007669"/>
    <property type="project" value="UniProtKB-KW"/>
</dbReference>
<dbReference type="SMART" id="SM00304">
    <property type="entry name" value="HAMP"/>
    <property type="match status" value="1"/>
</dbReference>
<keyword evidence="6" id="KW-0472">Membrane</keyword>
<keyword evidence="5" id="KW-0902">Two-component regulatory system</keyword>
<comment type="caution">
    <text evidence="8">The sequence shown here is derived from an EMBL/GenBank/DDBJ whole genome shotgun (WGS) entry which is preliminary data.</text>
</comment>
<gene>
    <name evidence="8" type="ORF">AACH10_09500</name>
</gene>
<dbReference type="RefSeq" id="WP_341410147.1">
    <property type="nucleotide sequence ID" value="NZ_JBBUTH010000004.1"/>
</dbReference>
<dbReference type="Pfam" id="PF07730">
    <property type="entry name" value="HisKA_3"/>
    <property type="match status" value="1"/>
</dbReference>
<dbReference type="Proteomes" id="UP001365405">
    <property type="component" value="Unassembled WGS sequence"/>
</dbReference>
<dbReference type="PANTHER" id="PTHR24421:SF58">
    <property type="entry name" value="SIGNAL TRANSDUCTION HISTIDINE-PROTEIN KINASE_PHOSPHATASE UHPB"/>
    <property type="match status" value="1"/>
</dbReference>
<evidence type="ECO:0000256" key="4">
    <source>
        <dbReference type="ARBA" id="ARBA00022777"/>
    </source>
</evidence>
<feature type="domain" description="HAMP" evidence="7">
    <location>
        <begin position="206"/>
        <end position="258"/>
    </location>
</feature>
<feature type="transmembrane region" description="Helical" evidence="6">
    <location>
        <begin position="180"/>
        <end position="205"/>
    </location>
</feature>
<organism evidence="8 9">
    <name type="scientific">Pseudaquabacterium inlustre</name>
    <dbReference type="NCBI Taxonomy" id="2984192"/>
    <lineage>
        <taxon>Bacteria</taxon>
        <taxon>Pseudomonadati</taxon>
        <taxon>Pseudomonadota</taxon>
        <taxon>Betaproteobacteria</taxon>
        <taxon>Burkholderiales</taxon>
        <taxon>Sphaerotilaceae</taxon>
        <taxon>Pseudaquabacterium</taxon>
    </lineage>
</organism>
<keyword evidence="4 8" id="KW-0418">Kinase</keyword>
<keyword evidence="9" id="KW-1185">Reference proteome</keyword>
<dbReference type="CDD" id="cd06225">
    <property type="entry name" value="HAMP"/>
    <property type="match status" value="1"/>
</dbReference>
<accession>A0ABU9CF37</accession>
<evidence type="ECO:0000313" key="8">
    <source>
        <dbReference type="EMBL" id="MEK8050472.1"/>
    </source>
</evidence>
<dbReference type="SUPFAM" id="SSF55874">
    <property type="entry name" value="ATPase domain of HSP90 chaperone/DNA topoisomerase II/histidine kinase"/>
    <property type="match status" value="1"/>
</dbReference>
<reference evidence="8 9" key="1">
    <citation type="submission" date="2024-04" db="EMBL/GenBank/DDBJ databases">
        <title>Novel species of the genus Ideonella isolated from streams.</title>
        <authorList>
            <person name="Lu H."/>
        </authorList>
    </citation>
    <scope>NUCLEOTIDE SEQUENCE [LARGE SCALE GENOMIC DNA]</scope>
    <source>
        <strain evidence="8 9">DXS22W</strain>
    </source>
</reference>
<dbReference type="InterPro" id="IPR036890">
    <property type="entry name" value="HATPase_C_sf"/>
</dbReference>
<dbReference type="PANTHER" id="PTHR24421">
    <property type="entry name" value="NITRATE/NITRITE SENSOR PROTEIN NARX-RELATED"/>
    <property type="match status" value="1"/>
</dbReference>
<dbReference type="InterPro" id="IPR003660">
    <property type="entry name" value="HAMP_dom"/>
</dbReference>
<evidence type="ECO:0000256" key="2">
    <source>
        <dbReference type="ARBA" id="ARBA00022553"/>
    </source>
</evidence>
<keyword evidence="6" id="KW-1133">Transmembrane helix</keyword>
<dbReference type="InterPro" id="IPR050482">
    <property type="entry name" value="Sensor_HK_TwoCompSys"/>
</dbReference>
<evidence type="ECO:0000256" key="5">
    <source>
        <dbReference type="ARBA" id="ARBA00023012"/>
    </source>
</evidence>
<evidence type="ECO:0000313" key="9">
    <source>
        <dbReference type="Proteomes" id="UP001365405"/>
    </source>
</evidence>
<evidence type="ECO:0000256" key="3">
    <source>
        <dbReference type="ARBA" id="ARBA00022679"/>
    </source>
</evidence>